<reference evidence="6" key="1">
    <citation type="submission" date="2014-12" db="EMBL/GenBank/DDBJ databases">
        <title>The draft genome of the Tatumella morbirosei type strain, LMG23360T isolated from pineapple rot.</title>
        <authorList>
            <person name="Smits T.H."/>
            <person name="Palmer M."/>
            <person name="Venter S.N."/>
            <person name="Duffy B."/>
            <person name="Steenkamp E.T."/>
            <person name="Chan W.Y."/>
            <person name="Coutinho T.A."/>
            <person name="Coetzee M.P."/>
            <person name="De Maayer P."/>
        </authorList>
    </citation>
    <scope>NUCLEOTIDE SEQUENCE [LARGE SCALE GENOMIC DNA]</scope>
    <source>
        <strain evidence="6">LMG 23360</strain>
    </source>
</reference>
<dbReference type="OrthoDB" id="6630498at2"/>
<proteinExistence type="inferred from homology"/>
<evidence type="ECO:0000256" key="3">
    <source>
        <dbReference type="HAMAP-Rule" id="MF_01061"/>
    </source>
</evidence>
<dbReference type="GO" id="GO:1990077">
    <property type="term" value="C:primosome complex"/>
    <property type="evidence" value="ECO:0007669"/>
    <property type="project" value="UniProtKB-UniRule"/>
</dbReference>
<dbReference type="InterPro" id="IPR040480">
    <property type="entry name" value="DnaT_DNA_bind"/>
</dbReference>
<keyword evidence="1 3" id="KW-0639">Primosome</keyword>
<evidence type="ECO:0000259" key="5">
    <source>
        <dbReference type="Pfam" id="PF17948"/>
    </source>
</evidence>
<keyword evidence="2 3" id="KW-0235">DNA replication</keyword>
<dbReference type="HAMAP" id="MF_01061">
    <property type="entry name" value="DnaT"/>
    <property type="match status" value="1"/>
</dbReference>
<evidence type="ECO:0000313" key="6">
    <source>
        <dbReference type="EMBL" id="KGD79478.1"/>
    </source>
</evidence>
<feature type="compositionally biased region" description="Basic and acidic residues" evidence="4">
    <location>
        <begin position="160"/>
        <end position="172"/>
    </location>
</feature>
<dbReference type="Pfam" id="PF17948">
    <property type="entry name" value="DnaT"/>
    <property type="match status" value="1"/>
</dbReference>
<feature type="region of interest" description="Disordered" evidence="4">
    <location>
        <begin position="152"/>
        <end position="181"/>
    </location>
</feature>
<comment type="caution">
    <text evidence="6">The sequence shown here is derived from an EMBL/GenBank/DDBJ whole genome shotgun (WGS) entry which is preliminary data.</text>
</comment>
<dbReference type="Gene3D" id="1.10.8.1180">
    <property type="match status" value="1"/>
</dbReference>
<evidence type="ECO:0000256" key="2">
    <source>
        <dbReference type="ARBA" id="ARBA00022705"/>
    </source>
</evidence>
<gene>
    <name evidence="3" type="primary">dnaT</name>
    <name evidence="6" type="ORF">HA49_02540</name>
</gene>
<comment type="subunit">
    <text evidence="3">Homooligomerizes. Interacts with PriB. Component of the replication restart primosome. Primosome assembly occurs via a 'hand-off' mechanism. PriA binds to replication forks, subsequently PriB then DnaT bind; DnaT then displaces ssDNA to generate the helicase loading substrate.</text>
</comment>
<dbReference type="AlphaFoldDB" id="A0A095UYU8"/>
<dbReference type="RefSeq" id="WP_038016428.1">
    <property type="nucleotide sequence ID" value="NZ_JPKR02000005.1"/>
</dbReference>
<dbReference type="GO" id="GO:0006269">
    <property type="term" value="P:DNA replication, synthesis of primer"/>
    <property type="evidence" value="ECO:0007669"/>
    <property type="project" value="UniProtKB-KW"/>
</dbReference>
<accession>A0A095UYU8</accession>
<dbReference type="eggNOG" id="ENOG502Z8PW">
    <property type="taxonomic scope" value="Bacteria"/>
</dbReference>
<evidence type="ECO:0000256" key="1">
    <source>
        <dbReference type="ARBA" id="ARBA00022515"/>
    </source>
</evidence>
<organism evidence="6 7">
    <name type="scientific">Tatumella morbirosei</name>
    <dbReference type="NCBI Taxonomy" id="642227"/>
    <lineage>
        <taxon>Bacteria</taxon>
        <taxon>Pseudomonadati</taxon>
        <taxon>Pseudomonadota</taxon>
        <taxon>Gammaproteobacteria</taxon>
        <taxon>Enterobacterales</taxon>
        <taxon>Erwiniaceae</taxon>
        <taxon>Tatumella</taxon>
    </lineage>
</organism>
<keyword evidence="7" id="KW-1185">Reference proteome</keyword>
<feature type="domain" description="DnaT DNA-binding" evidence="5">
    <location>
        <begin position="90"/>
        <end position="156"/>
    </location>
</feature>
<dbReference type="EMBL" id="JPKR02000005">
    <property type="protein sequence ID" value="KGD79478.1"/>
    <property type="molecule type" value="Genomic_DNA"/>
</dbReference>
<keyword evidence="3" id="KW-0238">DNA-binding</keyword>
<dbReference type="Proteomes" id="UP000029577">
    <property type="component" value="Unassembled WGS sequence"/>
</dbReference>
<dbReference type="GO" id="GO:0003697">
    <property type="term" value="F:single-stranded DNA binding"/>
    <property type="evidence" value="ECO:0007669"/>
    <property type="project" value="UniProtKB-UniRule"/>
</dbReference>
<name>A0A095UYU8_9GAMM</name>
<comment type="similarity">
    <text evidence="3">Belongs to the DnaT family.</text>
</comment>
<dbReference type="STRING" id="642227.HA49_02540"/>
<dbReference type="NCBIfam" id="NF002770">
    <property type="entry name" value="PRK02854.1"/>
    <property type="match status" value="1"/>
</dbReference>
<evidence type="ECO:0000313" key="7">
    <source>
        <dbReference type="Proteomes" id="UP000029577"/>
    </source>
</evidence>
<comment type="function">
    <text evidence="3">Involved in the restart of stalled replication forks, which reloads the replicative helicase on sites other than the origin of replication. Can function in multiple replication restart pathways. Displaces ssDNA from a PriB-ssDNA complex. Probably forms a spiral filament on ssDNA.</text>
</comment>
<protein>
    <recommendedName>
        <fullName evidence="3">Replication restart protein DnaT</fullName>
    </recommendedName>
</protein>
<sequence length="181" mass="20167">MPVKLLASSVIGLDEFSQNPLSALENAGQGTLAVFDKNAPVMYALTAERLAELLAAESAMQRPTDVALDDQFFDQQEVSPVSLRIPAGKFPMFAGWQPDPDFLRQAAIWGIALGEPVSDEELASFVSYWQAEGRTFHHIQWQQKLARSLQAGRVNKYPQTRRDHTQVAEPDRQIPNGFRGE</sequence>
<evidence type="ECO:0000256" key="4">
    <source>
        <dbReference type="SAM" id="MobiDB-lite"/>
    </source>
</evidence>
<dbReference type="InterPro" id="IPR020917">
    <property type="entry name" value="DnaT"/>
</dbReference>